<reference evidence="2" key="1">
    <citation type="journal article" date="2019" name="Int. J. Syst. Evol. Microbiol.">
        <title>The Global Catalogue of Microorganisms (GCM) 10K type strain sequencing project: providing services to taxonomists for standard genome sequencing and annotation.</title>
        <authorList>
            <consortium name="The Broad Institute Genomics Platform"/>
            <consortium name="The Broad Institute Genome Sequencing Center for Infectious Disease"/>
            <person name="Wu L."/>
            <person name="Ma J."/>
        </authorList>
    </citation>
    <scope>NUCLEOTIDE SEQUENCE [LARGE SCALE GENOMIC DNA]</scope>
    <source>
        <strain evidence="2">CCUG 56607</strain>
    </source>
</reference>
<dbReference type="Proteomes" id="UP001596990">
    <property type="component" value="Unassembled WGS sequence"/>
</dbReference>
<dbReference type="RefSeq" id="WP_386062022.1">
    <property type="nucleotide sequence ID" value="NZ_JBHTKL010000005.1"/>
</dbReference>
<name>A0ABW3L3Q9_9BACI</name>
<evidence type="ECO:0000313" key="2">
    <source>
        <dbReference type="Proteomes" id="UP001596990"/>
    </source>
</evidence>
<dbReference type="EMBL" id="JBHTKL010000005">
    <property type="protein sequence ID" value="MFD1020426.1"/>
    <property type="molecule type" value="Genomic_DNA"/>
</dbReference>
<sequence>MRLLDAGKVSSMLEHTITLEEVPSALEKLSQRHVKGKIVAKIK</sequence>
<proteinExistence type="predicted"/>
<comment type="caution">
    <text evidence="1">The sequence shown here is derived from an EMBL/GenBank/DDBJ whole genome shotgun (WGS) entry which is preliminary data.</text>
</comment>
<evidence type="ECO:0000313" key="1">
    <source>
        <dbReference type="EMBL" id="MFD1020426.1"/>
    </source>
</evidence>
<protein>
    <submittedName>
        <fullName evidence="1">Zinc-binding dehydrogenase</fullName>
    </submittedName>
</protein>
<keyword evidence="2" id="KW-1185">Reference proteome</keyword>
<gene>
    <name evidence="1" type="ORF">ACFQ2J_14660</name>
</gene>
<dbReference type="Gene3D" id="3.90.180.10">
    <property type="entry name" value="Medium-chain alcohol dehydrogenases, catalytic domain"/>
    <property type="match status" value="1"/>
</dbReference>
<dbReference type="Pfam" id="PF13602">
    <property type="entry name" value="ADH_zinc_N_2"/>
    <property type="match status" value="1"/>
</dbReference>
<accession>A0ABW3L3Q9</accession>
<organism evidence="1 2">
    <name type="scientific">Thalassobacillus hwangdonensis</name>
    <dbReference type="NCBI Taxonomy" id="546108"/>
    <lineage>
        <taxon>Bacteria</taxon>
        <taxon>Bacillati</taxon>
        <taxon>Bacillota</taxon>
        <taxon>Bacilli</taxon>
        <taxon>Bacillales</taxon>
        <taxon>Bacillaceae</taxon>
        <taxon>Thalassobacillus</taxon>
    </lineage>
</organism>